<dbReference type="STRING" id="10195.A0A3M7T1D6"/>
<dbReference type="AlphaFoldDB" id="A0A3M7T1D6"/>
<dbReference type="EMBL" id="REGN01000442">
    <property type="protein sequence ID" value="RNA41851.1"/>
    <property type="molecule type" value="Genomic_DNA"/>
</dbReference>
<sequence length="304" mass="34928">MPHHSSYIALISLTSGALSIAGYIFLKRLLCKSKCEGKKAQQSKIYEEKALLDQYMLFNFAETNDIILSELNQYSDIRNCVLFPRNVALLCRDHCPEIFFSEAPHPRRALDVGCAVGRSCFELSKLFDQVIGIDYSVNFVDHCKKILAEKKIDYECTLEGDLNQKLFYQLDPEVNVDRLSFEVGDACNLREDLGEFDLVLASNLVCRLTEPMKFLNRLKTLVKPRKYVIMSTPFTWGTQYTPKENWIGGFVDENGKEVNGIDGLKTTMGGSFDLCHQTELPMLIRETRRKFQYTICLITIWQRK</sequence>
<keyword evidence="1" id="KW-0472">Membrane</keyword>
<proteinExistence type="predicted"/>
<dbReference type="Proteomes" id="UP000276133">
    <property type="component" value="Unassembled WGS sequence"/>
</dbReference>
<evidence type="ECO:0000259" key="2">
    <source>
        <dbReference type="Pfam" id="PF08241"/>
    </source>
</evidence>
<dbReference type="Gene3D" id="3.40.50.150">
    <property type="entry name" value="Vaccinia Virus protein VP39"/>
    <property type="match status" value="1"/>
</dbReference>
<reference evidence="3 4" key="1">
    <citation type="journal article" date="2018" name="Sci. Rep.">
        <title>Genomic signatures of local adaptation to the degree of environmental predictability in rotifers.</title>
        <authorList>
            <person name="Franch-Gras L."/>
            <person name="Hahn C."/>
            <person name="Garcia-Roger E.M."/>
            <person name="Carmona M.J."/>
            <person name="Serra M."/>
            <person name="Gomez A."/>
        </authorList>
    </citation>
    <scope>NUCLEOTIDE SEQUENCE [LARGE SCALE GENOMIC DNA]</scope>
    <source>
        <strain evidence="3">HYR1</strain>
    </source>
</reference>
<comment type="caution">
    <text evidence="3">The sequence shown here is derived from an EMBL/GenBank/DDBJ whole genome shotgun (WGS) entry which is preliminary data.</text>
</comment>
<feature type="transmembrane region" description="Helical" evidence="1">
    <location>
        <begin position="6"/>
        <end position="26"/>
    </location>
</feature>
<protein>
    <recommendedName>
        <fullName evidence="2">Methyltransferase type 11 domain-containing protein</fullName>
    </recommendedName>
</protein>
<evidence type="ECO:0000313" key="4">
    <source>
        <dbReference type="Proteomes" id="UP000276133"/>
    </source>
</evidence>
<feature type="domain" description="Methyltransferase type 11" evidence="2">
    <location>
        <begin position="110"/>
        <end position="229"/>
    </location>
</feature>
<dbReference type="PANTHER" id="PTHR45445:SF2">
    <property type="entry name" value="METHYLTRANSFERASE TYPE 11 DOMAIN-CONTAINING PROTEIN"/>
    <property type="match status" value="1"/>
</dbReference>
<dbReference type="CDD" id="cd02440">
    <property type="entry name" value="AdoMet_MTases"/>
    <property type="match status" value="1"/>
</dbReference>
<gene>
    <name evidence="3" type="ORF">BpHYR1_053885</name>
</gene>
<dbReference type="InterPro" id="IPR013216">
    <property type="entry name" value="Methyltransf_11"/>
</dbReference>
<keyword evidence="1" id="KW-1133">Transmembrane helix</keyword>
<dbReference type="OrthoDB" id="506498at2759"/>
<evidence type="ECO:0000256" key="1">
    <source>
        <dbReference type="SAM" id="Phobius"/>
    </source>
</evidence>
<dbReference type="InterPro" id="IPR027625">
    <property type="entry name" value="OvoA_Cterm"/>
</dbReference>
<organism evidence="3 4">
    <name type="scientific">Brachionus plicatilis</name>
    <name type="common">Marine rotifer</name>
    <name type="synonym">Brachionus muelleri</name>
    <dbReference type="NCBI Taxonomy" id="10195"/>
    <lineage>
        <taxon>Eukaryota</taxon>
        <taxon>Metazoa</taxon>
        <taxon>Spiralia</taxon>
        <taxon>Gnathifera</taxon>
        <taxon>Rotifera</taxon>
        <taxon>Eurotatoria</taxon>
        <taxon>Monogononta</taxon>
        <taxon>Pseudotrocha</taxon>
        <taxon>Ploima</taxon>
        <taxon>Brachionidae</taxon>
        <taxon>Brachionus</taxon>
    </lineage>
</organism>
<dbReference type="Pfam" id="PF08241">
    <property type="entry name" value="Methyltransf_11"/>
    <property type="match status" value="1"/>
</dbReference>
<evidence type="ECO:0000313" key="3">
    <source>
        <dbReference type="EMBL" id="RNA41851.1"/>
    </source>
</evidence>
<name>A0A3M7T1D6_BRAPC</name>
<dbReference type="NCBIfam" id="TIGR04345">
    <property type="entry name" value="ovoA_Cterm"/>
    <property type="match status" value="1"/>
</dbReference>
<dbReference type="PANTHER" id="PTHR45445">
    <property type="match status" value="1"/>
</dbReference>
<dbReference type="InterPro" id="IPR029063">
    <property type="entry name" value="SAM-dependent_MTases_sf"/>
</dbReference>
<keyword evidence="1" id="KW-0812">Transmembrane</keyword>
<dbReference type="GO" id="GO:0008757">
    <property type="term" value="F:S-adenosylmethionine-dependent methyltransferase activity"/>
    <property type="evidence" value="ECO:0007669"/>
    <property type="project" value="InterPro"/>
</dbReference>
<dbReference type="SUPFAM" id="SSF53335">
    <property type="entry name" value="S-adenosyl-L-methionine-dependent methyltransferases"/>
    <property type="match status" value="1"/>
</dbReference>
<keyword evidence="4" id="KW-1185">Reference proteome</keyword>
<accession>A0A3M7T1D6</accession>